<feature type="non-terminal residue" evidence="3">
    <location>
        <position position="1"/>
    </location>
</feature>
<dbReference type="Gramene" id="A03p69250.2_BraZ1">
    <property type="protein sequence ID" value="A03p69250.2_BraZ1.CDS.1"/>
    <property type="gene ID" value="A03g69250.2_BraZ1"/>
</dbReference>
<proteinExistence type="predicted"/>
<sequence>LFPLLPEQPERKRSNTSFNMRRQSSSGVKLRQNGGPSDHSRRKNPVDFPARLCSDQQILPNR</sequence>
<dbReference type="EMBL" id="LS974619">
    <property type="protein sequence ID" value="CAG7885582.1"/>
    <property type="molecule type" value="Genomic_DNA"/>
</dbReference>
<evidence type="ECO:0000313" key="2">
    <source>
        <dbReference type="EMBL" id="CAG7885582.1"/>
    </source>
</evidence>
<evidence type="ECO:0000256" key="1">
    <source>
        <dbReference type="SAM" id="MobiDB-lite"/>
    </source>
</evidence>
<feature type="compositionally biased region" description="Polar residues" evidence="1">
    <location>
        <begin position="15"/>
        <end position="27"/>
    </location>
</feature>
<reference evidence="3" key="1">
    <citation type="submission" date="2018-11" db="EMBL/GenBank/DDBJ databases">
        <authorList>
            <consortium name="Genoscope - CEA"/>
            <person name="William W."/>
        </authorList>
    </citation>
    <scope>NUCLEOTIDE SEQUENCE</scope>
</reference>
<accession>A0A3P6DHW9</accession>
<dbReference type="AlphaFoldDB" id="A0A3P6DHW9"/>
<dbReference type="Proteomes" id="UP000694005">
    <property type="component" value="Chromosome A03"/>
</dbReference>
<evidence type="ECO:0000313" key="3">
    <source>
        <dbReference type="EMBL" id="VDD23694.1"/>
    </source>
</evidence>
<dbReference type="EMBL" id="LR031588">
    <property type="protein sequence ID" value="VDD23694.1"/>
    <property type="molecule type" value="Genomic_DNA"/>
</dbReference>
<feature type="region of interest" description="Disordered" evidence="1">
    <location>
        <begin position="1"/>
        <end position="62"/>
    </location>
</feature>
<gene>
    <name evidence="2" type="ORF">BRAPAZ1V2_A03P69250.2</name>
    <name evidence="3" type="ORF">BRASC39T46196Z</name>
</gene>
<protein>
    <submittedName>
        <fullName evidence="2">Uncharacterized protein</fullName>
    </submittedName>
</protein>
<organism evidence="3">
    <name type="scientific">Brassica campestris</name>
    <name type="common">Field mustard</name>
    <dbReference type="NCBI Taxonomy" id="3711"/>
    <lineage>
        <taxon>Eukaryota</taxon>
        <taxon>Viridiplantae</taxon>
        <taxon>Streptophyta</taxon>
        <taxon>Embryophyta</taxon>
        <taxon>Tracheophyta</taxon>
        <taxon>Spermatophyta</taxon>
        <taxon>Magnoliopsida</taxon>
        <taxon>eudicotyledons</taxon>
        <taxon>Gunneridae</taxon>
        <taxon>Pentapetalae</taxon>
        <taxon>rosids</taxon>
        <taxon>malvids</taxon>
        <taxon>Brassicales</taxon>
        <taxon>Brassicaceae</taxon>
        <taxon>Brassiceae</taxon>
        <taxon>Brassica</taxon>
    </lineage>
</organism>
<feature type="non-terminal residue" evidence="3">
    <location>
        <position position="62"/>
    </location>
</feature>
<name>A0A3P6DHW9_BRACM</name>